<evidence type="ECO:0008006" key="3">
    <source>
        <dbReference type="Google" id="ProtNLM"/>
    </source>
</evidence>
<name>A0A9P9WIN1_9PEZI</name>
<dbReference type="EMBL" id="JAFIMR010000022">
    <property type="protein sequence ID" value="KAI1865185.1"/>
    <property type="molecule type" value="Genomic_DNA"/>
</dbReference>
<dbReference type="Proteomes" id="UP000829685">
    <property type="component" value="Unassembled WGS sequence"/>
</dbReference>
<evidence type="ECO:0000313" key="2">
    <source>
        <dbReference type="Proteomes" id="UP000829685"/>
    </source>
</evidence>
<comment type="caution">
    <text evidence="1">The sequence shown here is derived from an EMBL/GenBank/DDBJ whole genome shotgun (WGS) entry which is preliminary data.</text>
</comment>
<keyword evidence="2" id="KW-1185">Reference proteome</keyword>
<reference evidence="1" key="1">
    <citation type="submission" date="2021-03" db="EMBL/GenBank/DDBJ databases">
        <title>Revisited historic fungal species revealed as producer of novel bioactive compounds through whole genome sequencing and comparative genomics.</title>
        <authorList>
            <person name="Vignolle G.A."/>
            <person name="Hochenegger N."/>
            <person name="Mach R.L."/>
            <person name="Mach-Aigner A.R."/>
            <person name="Javad Rahimi M."/>
            <person name="Salim K.A."/>
            <person name="Chan C.M."/>
            <person name="Lim L.B.L."/>
            <person name="Cai F."/>
            <person name="Druzhinina I.S."/>
            <person name="U'Ren J.M."/>
            <person name="Derntl C."/>
        </authorList>
    </citation>
    <scope>NUCLEOTIDE SEQUENCE</scope>
    <source>
        <strain evidence="1">TUCIM 5799</strain>
    </source>
</reference>
<accession>A0A9P9WIN1</accession>
<dbReference type="AlphaFoldDB" id="A0A9P9WIN1"/>
<protein>
    <recommendedName>
        <fullName evidence="3">F-box domain-containing protein</fullName>
    </recommendedName>
</protein>
<proteinExistence type="predicted"/>
<evidence type="ECO:0000313" key="1">
    <source>
        <dbReference type="EMBL" id="KAI1865185.1"/>
    </source>
</evidence>
<gene>
    <name evidence="1" type="ORF">JX265_008232</name>
</gene>
<dbReference type="Gene3D" id="3.80.10.10">
    <property type="entry name" value="Ribonuclease Inhibitor"/>
    <property type="match status" value="1"/>
</dbReference>
<organism evidence="1 2">
    <name type="scientific">Neoarthrinium moseri</name>
    <dbReference type="NCBI Taxonomy" id="1658444"/>
    <lineage>
        <taxon>Eukaryota</taxon>
        <taxon>Fungi</taxon>
        <taxon>Dikarya</taxon>
        <taxon>Ascomycota</taxon>
        <taxon>Pezizomycotina</taxon>
        <taxon>Sordariomycetes</taxon>
        <taxon>Xylariomycetidae</taxon>
        <taxon>Amphisphaeriales</taxon>
        <taxon>Apiosporaceae</taxon>
        <taxon>Neoarthrinium</taxon>
    </lineage>
</organism>
<sequence length="529" mass="60558">MISTQVVRPAPVYSSPPHTIGKLKVEGGGRMALVATSEPTRSPWSLNDLSSELLALIFEQLREINTRSLASARLLSKRFNAIITPIRYEHLTLTEQIIAPEAATYFPEALGRIHTLTRHVEIRSDLDPQGIQRLLSRIRRLLTVRWKYKGAHFRSGEFWIPSDVLNPQQANVNNTKIYIEDLPLRDFTADQQDLYLRTIPSDLLASLKLASPTPPLTNRLESLKQLILRSRHLETFHYQDRGQGTRFTFSEGEELPAFKELTLRSYDWNHTAADVEAHWDFSLIASLKLIDVPIFEFLTSVPFGDLVDLHTLHCEDFSAHLPDRRREATYGLYALIKQIKALTTLKITCHTQLFPMDGLLRHSKTLQVLKFCDYVGFSEDDRRCPTIWIDDLVALAQGLVNLHTLEMDMDVALCDPSLFLRALCQFPRLHTLTLHVQTVLRAFEVVHPEVDRDYEAAMRTFGTLVRGKAGSPWRCITINVGGWRRHMVRRLGEAWRAQNERGVYAERCFVLERNPTGGMTVREEMGGER</sequence>
<dbReference type="InterPro" id="IPR032675">
    <property type="entry name" value="LRR_dom_sf"/>
</dbReference>